<gene>
    <name evidence="1" type="ORF">N0B48_06245</name>
</gene>
<dbReference type="Proteomes" id="UP001525566">
    <property type="component" value="Unassembled WGS sequence"/>
</dbReference>
<dbReference type="EMBL" id="JAOAMU010000002">
    <property type="protein sequence ID" value="MCT2561474.1"/>
    <property type="molecule type" value="Genomic_DNA"/>
</dbReference>
<proteinExistence type="predicted"/>
<organism evidence="1 2">
    <name type="scientific">Chryseobacterium herbae</name>
    <dbReference type="NCBI Taxonomy" id="2976476"/>
    <lineage>
        <taxon>Bacteria</taxon>
        <taxon>Pseudomonadati</taxon>
        <taxon>Bacteroidota</taxon>
        <taxon>Flavobacteriia</taxon>
        <taxon>Flavobacteriales</taxon>
        <taxon>Weeksellaceae</taxon>
        <taxon>Chryseobacterium group</taxon>
        <taxon>Chryseobacterium</taxon>
    </lineage>
</organism>
<protein>
    <submittedName>
        <fullName evidence="1">Uncharacterized protein</fullName>
    </submittedName>
</protein>
<sequence>MKKFPLIILTPIPISGIEIYCEDCSGKAYKDSENPMTTLSSMNWGKSLSNFQATK</sequence>
<dbReference type="RefSeq" id="WP_259837584.1">
    <property type="nucleotide sequence ID" value="NZ_JAOAMU010000002.1"/>
</dbReference>
<evidence type="ECO:0000313" key="1">
    <source>
        <dbReference type="EMBL" id="MCT2561474.1"/>
    </source>
</evidence>
<name>A0ABT2IRL2_9FLAO</name>
<evidence type="ECO:0000313" key="2">
    <source>
        <dbReference type="Proteomes" id="UP001525566"/>
    </source>
</evidence>
<keyword evidence="2" id="KW-1185">Reference proteome</keyword>
<reference evidence="1 2" key="1">
    <citation type="submission" date="2022-09" db="EMBL/GenBank/DDBJ databases">
        <title>Chryseobacterium oleae sp.nov., isolated from the inter-root soil of Pyrola calliantha H. Andr. in Tibet.</title>
        <authorList>
            <person name="Li Z."/>
        </authorList>
    </citation>
    <scope>NUCLEOTIDE SEQUENCE [LARGE SCALE GENOMIC DNA]</scope>
    <source>
        <strain evidence="2">pc1-10</strain>
    </source>
</reference>
<comment type="caution">
    <text evidence="1">The sequence shown here is derived from an EMBL/GenBank/DDBJ whole genome shotgun (WGS) entry which is preliminary data.</text>
</comment>
<accession>A0ABT2IRL2</accession>